<gene>
    <name evidence="9" type="ORF">KHU32_20235</name>
</gene>
<dbReference type="InterPro" id="IPR010737">
    <property type="entry name" value="4-carb_acid_sugar_kinase_N"/>
</dbReference>
<evidence type="ECO:0000259" key="8">
    <source>
        <dbReference type="Pfam" id="PF17042"/>
    </source>
</evidence>
<keyword evidence="4 9" id="KW-0418">Kinase</keyword>
<evidence type="ECO:0000313" key="9">
    <source>
        <dbReference type="EMBL" id="MBS7813282.1"/>
    </source>
</evidence>
<dbReference type="GO" id="GO:0016301">
    <property type="term" value="F:kinase activity"/>
    <property type="evidence" value="ECO:0007669"/>
    <property type="project" value="UniProtKB-KW"/>
</dbReference>
<evidence type="ECO:0000256" key="6">
    <source>
        <dbReference type="ARBA" id="ARBA00023277"/>
    </source>
</evidence>
<dbReference type="InterPro" id="IPR031475">
    <property type="entry name" value="NBD_C"/>
</dbReference>
<dbReference type="InterPro" id="IPR042213">
    <property type="entry name" value="NBD_C_sf"/>
</dbReference>
<keyword evidence="10" id="KW-1185">Reference proteome</keyword>
<keyword evidence="5" id="KW-0067">ATP-binding</keyword>
<name>A0ABS5QHY6_9PROT</name>
<organism evidence="9 10">
    <name type="scientific">Roseococcus pinisoli</name>
    <dbReference type="NCBI Taxonomy" id="2835040"/>
    <lineage>
        <taxon>Bacteria</taxon>
        <taxon>Pseudomonadati</taxon>
        <taxon>Pseudomonadota</taxon>
        <taxon>Alphaproteobacteria</taxon>
        <taxon>Acetobacterales</taxon>
        <taxon>Roseomonadaceae</taxon>
        <taxon>Roseococcus</taxon>
    </lineage>
</organism>
<proteinExistence type="inferred from homology"/>
<dbReference type="EMBL" id="JAHCDA010000004">
    <property type="protein sequence ID" value="MBS7813282.1"/>
    <property type="molecule type" value="Genomic_DNA"/>
</dbReference>
<feature type="domain" description="Four-carbon acid sugar kinase nucleotide binding" evidence="8">
    <location>
        <begin position="244"/>
        <end position="384"/>
    </location>
</feature>
<evidence type="ECO:0000256" key="5">
    <source>
        <dbReference type="ARBA" id="ARBA00022840"/>
    </source>
</evidence>
<comment type="similarity">
    <text evidence="1">Belongs to the four-carbon acid sugar kinase family.</text>
</comment>
<evidence type="ECO:0000259" key="7">
    <source>
        <dbReference type="Pfam" id="PF07005"/>
    </source>
</evidence>
<comment type="caution">
    <text evidence="9">The sequence shown here is derived from an EMBL/GenBank/DDBJ whole genome shotgun (WGS) entry which is preliminary data.</text>
</comment>
<keyword evidence="6" id="KW-0119">Carbohydrate metabolism</keyword>
<evidence type="ECO:0000313" key="10">
    <source>
        <dbReference type="Proteomes" id="UP000766336"/>
    </source>
</evidence>
<reference evidence="9 10" key="1">
    <citation type="submission" date="2021-05" db="EMBL/GenBank/DDBJ databases">
        <title>Roseococcus sp. XZZS9, whole genome shotgun sequencing project.</title>
        <authorList>
            <person name="Zhao G."/>
            <person name="Shen L."/>
        </authorList>
    </citation>
    <scope>NUCLEOTIDE SEQUENCE [LARGE SCALE GENOMIC DNA]</scope>
    <source>
        <strain evidence="9 10">XZZS9</strain>
    </source>
</reference>
<evidence type="ECO:0000256" key="1">
    <source>
        <dbReference type="ARBA" id="ARBA00005715"/>
    </source>
</evidence>
<feature type="domain" description="Four-carbon acid sugar kinase N-terminal" evidence="7">
    <location>
        <begin position="7"/>
        <end position="222"/>
    </location>
</feature>
<dbReference type="Proteomes" id="UP000766336">
    <property type="component" value="Unassembled WGS sequence"/>
</dbReference>
<dbReference type="SUPFAM" id="SSF142764">
    <property type="entry name" value="YgbK-like"/>
    <property type="match status" value="1"/>
</dbReference>
<dbReference type="Pfam" id="PF07005">
    <property type="entry name" value="SBD_N"/>
    <property type="match status" value="1"/>
</dbReference>
<evidence type="ECO:0000256" key="2">
    <source>
        <dbReference type="ARBA" id="ARBA00022679"/>
    </source>
</evidence>
<evidence type="ECO:0000256" key="4">
    <source>
        <dbReference type="ARBA" id="ARBA00022777"/>
    </source>
</evidence>
<dbReference type="RefSeq" id="WP_213671972.1">
    <property type="nucleotide sequence ID" value="NZ_JAHCDA010000004.1"/>
</dbReference>
<sequence length="401" mass="41784">MPPDRWLILADDLTGAADTAIAFARRGWRASVEWGTQAPGDEVLALDAETRSEADPAAAAAQHVSLIRAYRRGRTRFFKKIDSTLRGHPAAELEASLRALGPGTVALVAPAFPTQGRTTLDGRVQLHGLPLEASPLWAREHSYARADLREIFGRDGQAVRHACLDALHDGHLPGLIQAALAEGRGTVVCDALEERDLSLIAHAALPFAERLLWVGSAGLAHAIAGVTPRRGDPPAPPAVAGGILIVVGSMAEASQAGATRLAEEGDLRTALVSTAMLRGGPDAWKATRSSVQETLSRGQDVMVTIAGQDGIDPTLVRDFGALLLDARLGGLIATGGGTARALLEGQGATSLTMVDEVEPGVPLGLAGHLPVITKAGAFGDAGTLGRCLAYLRRLRATETSA</sequence>
<evidence type="ECO:0000256" key="3">
    <source>
        <dbReference type="ARBA" id="ARBA00022741"/>
    </source>
</evidence>
<dbReference type="Gene3D" id="3.40.980.20">
    <property type="entry name" value="Four-carbon acid sugar kinase, nucleotide binding domain"/>
    <property type="match status" value="1"/>
</dbReference>
<dbReference type="Gene3D" id="3.40.50.10840">
    <property type="entry name" value="Putative sugar-binding, N-terminal domain"/>
    <property type="match status" value="1"/>
</dbReference>
<keyword evidence="3" id="KW-0547">Nucleotide-binding</keyword>
<dbReference type="Pfam" id="PF17042">
    <property type="entry name" value="NBD_C"/>
    <property type="match status" value="1"/>
</dbReference>
<keyword evidence="2" id="KW-0808">Transferase</keyword>
<protein>
    <submittedName>
        <fullName evidence="9">Four-carbon acid sugar kinase family protein</fullName>
    </submittedName>
</protein>
<dbReference type="InterPro" id="IPR037051">
    <property type="entry name" value="4-carb_acid_sugar_kinase_N_sf"/>
</dbReference>
<accession>A0ABS5QHY6</accession>